<dbReference type="Proteomes" id="UP001050691">
    <property type="component" value="Unassembled WGS sequence"/>
</dbReference>
<reference evidence="3" key="1">
    <citation type="submission" date="2021-10" db="EMBL/GenBank/DDBJ databases">
        <title>De novo Genome Assembly of Clathrus columnatus (Basidiomycota, Fungi) Using Illumina and Nanopore Sequence Data.</title>
        <authorList>
            <person name="Ogiso-Tanaka E."/>
            <person name="Itagaki H."/>
            <person name="Hosoya T."/>
            <person name="Hosaka K."/>
        </authorList>
    </citation>
    <scope>NUCLEOTIDE SEQUENCE</scope>
    <source>
        <strain evidence="3">MO-923</strain>
    </source>
</reference>
<dbReference type="AlphaFoldDB" id="A0AAV5APP5"/>
<feature type="transmembrane region" description="Helical" evidence="2">
    <location>
        <begin position="12"/>
        <end position="30"/>
    </location>
</feature>
<organism evidence="3 4">
    <name type="scientific">Clathrus columnatus</name>
    <dbReference type="NCBI Taxonomy" id="1419009"/>
    <lineage>
        <taxon>Eukaryota</taxon>
        <taxon>Fungi</taxon>
        <taxon>Dikarya</taxon>
        <taxon>Basidiomycota</taxon>
        <taxon>Agaricomycotina</taxon>
        <taxon>Agaricomycetes</taxon>
        <taxon>Phallomycetidae</taxon>
        <taxon>Phallales</taxon>
        <taxon>Clathraceae</taxon>
        <taxon>Clathrus</taxon>
    </lineage>
</organism>
<comment type="caution">
    <text evidence="3">The sequence shown here is derived from an EMBL/GenBank/DDBJ whole genome shotgun (WGS) entry which is preliminary data.</text>
</comment>
<proteinExistence type="predicted"/>
<evidence type="ECO:0000313" key="3">
    <source>
        <dbReference type="EMBL" id="GJJ14664.1"/>
    </source>
</evidence>
<evidence type="ECO:0000256" key="1">
    <source>
        <dbReference type="SAM" id="MobiDB-lite"/>
    </source>
</evidence>
<sequence length="86" mass="9731">MSQKLPRDARRIQTIIVALPVAVVSGFVLYKRIFWGEEQRKLRPLDEDGGRRPLLGIKTVSWAQDRDKDVAGPGVDQPIDDTESKM</sequence>
<accession>A0AAV5APP5</accession>
<keyword evidence="2" id="KW-0472">Membrane</keyword>
<name>A0AAV5APP5_9AGAM</name>
<dbReference type="EMBL" id="BPWL01000010">
    <property type="protein sequence ID" value="GJJ14664.1"/>
    <property type="molecule type" value="Genomic_DNA"/>
</dbReference>
<feature type="region of interest" description="Disordered" evidence="1">
    <location>
        <begin position="65"/>
        <end position="86"/>
    </location>
</feature>
<gene>
    <name evidence="3" type="ORF">Clacol_008930</name>
</gene>
<keyword evidence="2" id="KW-0812">Transmembrane</keyword>
<evidence type="ECO:0000313" key="4">
    <source>
        <dbReference type="Proteomes" id="UP001050691"/>
    </source>
</evidence>
<keyword evidence="4" id="KW-1185">Reference proteome</keyword>
<keyword evidence="2" id="KW-1133">Transmembrane helix</keyword>
<evidence type="ECO:0000256" key="2">
    <source>
        <dbReference type="SAM" id="Phobius"/>
    </source>
</evidence>
<protein>
    <submittedName>
        <fullName evidence="3">Uncharacterized protein</fullName>
    </submittedName>
</protein>